<protein>
    <submittedName>
        <fullName evidence="1">14712_t:CDS:1</fullName>
    </submittedName>
</protein>
<reference evidence="1" key="1">
    <citation type="submission" date="2021-06" db="EMBL/GenBank/DDBJ databases">
        <authorList>
            <person name="Kallberg Y."/>
            <person name="Tangrot J."/>
            <person name="Rosling A."/>
        </authorList>
    </citation>
    <scope>NUCLEOTIDE SEQUENCE</scope>
    <source>
        <strain evidence="1">CL356</strain>
    </source>
</reference>
<keyword evidence="2" id="KW-1185">Reference proteome</keyword>
<feature type="non-terminal residue" evidence="1">
    <location>
        <position position="1"/>
    </location>
</feature>
<dbReference type="EMBL" id="CAJVPT010055964">
    <property type="protein sequence ID" value="CAG8756060.1"/>
    <property type="molecule type" value="Genomic_DNA"/>
</dbReference>
<dbReference type="Proteomes" id="UP000789525">
    <property type="component" value="Unassembled WGS sequence"/>
</dbReference>
<proteinExistence type="predicted"/>
<organism evidence="1 2">
    <name type="scientific">Acaulospora colombiana</name>
    <dbReference type="NCBI Taxonomy" id="27376"/>
    <lineage>
        <taxon>Eukaryota</taxon>
        <taxon>Fungi</taxon>
        <taxon>Fungi incertae sedis</taxon>
        <taxon>Mucoromycota</taxon>
        <taxon>Glomeromycotina</taxon>
        <taxon>Glomeromycetes</taxon>
        <taxon>Diversisporales</taxon>
        <taxon>Acaulosporaceae</taxon>
        <taxon>Acaulospora</taxon>
    </lineage>
</organism>
<evidence type="ECO:0000313" key="1">
    <source>
        <dbReference type="EMBL" id="CAG8756060.1"/>
    </source>
</evidence>
<evidence type="ECO:0000313" key="2">
    <source>
        <dbReference type="Proteomes" id="UP000789525"/>
    </source>
</evidence>
<sequence length="59" mass="6275">ASSQPLTSSPNTTGKTLDKIRMQLRASFVGLRELPVILIGNEFKGLSVDEMEGGGEGKL</sequence>
<gene>
    <name evidence="1" type="ORF">ACOLOM_LOCUS12961</name>
</gene>
<comment type="caution">
    <text evidence="1">The sequence shown here is derived from an EMBL/GenBank/DDBJ whole genome shotgun (WGS) entry which is preliminary data.</text>
</comment>
<name>A0ACA9QL03_9GLOM</name>
<accession>A0ACA9QL03</accession>